<dbReference type="PANTHER" id="PTHR42964:SF1">
    <property type="entry name" value="POLYKETIDE BIOSYNTHESIS ENOYL-COA HYDRATASE PKSH-RELATED"/>
    <property type="match status" value="1"/>
</dbReference>
<name>A0A8J6N3R0_9DELT</name>
<dbReference type="Proteomes" id="UP000650524">
    <property type="component" value="Unassembled WGS sequence"/>
</dbReference>
<dbReference type="PANTHER" id="PTHR42964">
    <property type="entry name" value="ENOYL-COA HYDRATASE"/>
    <property type="match status" value="1"/>
</dbReference>
<organism evidence="3 4">
    <name type="scientific">Candidatus Desulfacyla euxinica</name>
    <dbReference type="NCBI Taxonomy" id="2841693"/>
    <lineage>
        <taxon>Bacteria</taxon>
        <taxon>Deltaproteobacteria</taxon>
        <taxon>Candidatus Desulfacyla</taxon>
    </lineage>
</organism>
<accession>A0A8J6N3R0</accession>
<dbReference type="InterPro" id="IPR014748">
    <property type="entry name" value="Enoyl-CoA_hydra_C"/>
</dbReference>
<dbReference type="InterPro" id="IPR051683">
    <property type="entry name" value="Enoyl-CoA_Hydratase/Isomerase"/>
</dbReference>
<gene>
    <name evidence="3" type="ORF">H8E19_18220</name>
</gene>
<dbReference type="EMBL" id="JACNJD010000376">
    <property type="protein sequence ID" value="MBC8179344.1"/>
    <property type="molecule type" value="Genomic_DNA"/>
</dbReference>
<dbReference type="Gene3D" id="1.10.12.10">
    <property type="entry name" value="Lyase 2-enoyl-coa Hydratase, Chain A, domain 2"/>
    <property type="match status" value="1"/>
</dbReference>
<dbReference type="PROSITE" id="PS00166">
    <property type="entry name" value="ENOYL_COA_HYDRATASE"/>
    <property type="match status" value="1"/>
</dbReference>
<sequence>MTDLLFEIRDQVAFLTINREERRNAISQEMILSFLERLTQLDQDEDIRAVCLTGTGEKAFCSGADLGVTLTKEEGGRLPGTENYARLLKEMARCGKPLVARINGPCLAGGMGLMLSCDIVLARNDTYFCTPEVNVGIFPMMVGALLYRNLPRKKAVDMVLTGRKISAAEAESMGMITRAVEPDQLDNEIENTLKILTSKSPIGTRIGKEAFRVMSDMPFEEAVDYLCEALGRSISTQDAVEGMTAFMQKRAPIFTGK</sequence>
<dbReference type="Pfam" id="PF00378">
    <property type="entry name" value="ECH_1"/>
    <property type="match status" value="1"/>
</dbReference>
<dbReference type="CDD" id="cd06558">
    <property type="entry name" value="crotonase-like"/>
    <property type="match status" value="1"/>
</dbReference>
<dbReference type="Gene3D" id="3.90.226.10">
    <property type="entry name" value="2-enoyl-CoA Hydratase, Chain A, domain 1"/>
    <property type="match status" value="1"/>
</dbReference>
<dbReference type="InterPro" id="IPR018376">
    <property type="entry name" value="Enoyl-CoA_hyd/isom_CS"/>
</dbReference>
<dbReference type="AlphaFoldDB" id="A0A8J6N3R0"/>
<protein>
    <submittedName>
        <fullName evidence="3">Enoyl-CoA hydratase/isomerase family protein</fullName>
    </submittedName>
</protein>
<dbReference type="InterPro" id="IPR029045">
    <property type="entry name" value="ClpP/crotonase-like_dom_sf"/>
</dbReference>
<evidence type="ECO:0000313" key="4">
    <source>
        <dbReference type="Proteomes" id="UP000650524"/>
    </source>
</evidence>
<evidence type="ECO:0000256" key="2">
    <source>
        <dbReference type="RuleBase" id="RU003707"/>
    </source>
</evidence>
<evidence type="ECO:0000313" key="3">
    <source>
        <dbReference type="EMBL" id="MBC8179344.1"/>
    </source>
</evidence>
<dbReference type="SUPFAM" id="SSF52096">
    <property type="entry name" value="ClpP/crotonase"/>
    <property type="match status" value="1"/>
</dbReference>
<dbReference type="GO" id="GO:0008300">
    <property type="term" value="P:isoprenoid catabolic process"/>
    <property type="evidence" value="ECO:0007669"/>
    <property type="project" value="TreeGrafter"/>
</dbReference>
<dbReference type="InterPro" id="IPR001753">
    <property type="entry name" value="Enoyl-CoA_hydra/iso"/>
</dbReference>
<dbReference type="GO" id="GO:0003824">
    <property type="term" value="F:catalytic activity"/>
    <property type="evidence" value="ECO:0007669"/>
    <property type="project" value="InterPro"/>
</dbReference>
<comment type="caution">
    <text evidence="3">The sequence shown here is derived from an EMBL/GenBank/DDBJ whole genome shotgun (WGS) entry which is preliminary data.</text>
</comment>
<proteinExistence type="inferred from homology"/>
<evidence type="ECO:0000256" key="1">
    <source>
        <dbReference type="ARBA" id="ARBA00005254"/>
    </source>
</evidence>
<reference evidence="3 4" key="1">
    <citation type="submission" date="2020-08" db="EMBL/GenBank/DDBJ databases">
        <title>Bridging the membrane lipid divide: bacteria of the FCB group superphylum have the potential to synthesize archaeal ether lipids.</title>
        <authorList>
            <person name="Villanueva L."/>
            <person name="Von Meijenfeldt F.A.B."/>
            <person name="Westbye A.B."/>
            <person name="Yadav S."/>
            <person name="Hopmans E.C."/>
            <person name="Dutilh B.E."/>
            <person name="Sinninghe Damste J.S."/>
        </authorList>
    </citation>
    <scope>NUCLEOTIDE SEQUENCE [LARGE SCALE GENOMIC DNA]</scope>
    <source>
        <strain evidence="3">NIOZ-UU27</strain>
    </source>
</reference>
<comment type="similarity">
    <text evidence="1 2">Belongs to the enoyl-CoA hydratase/isomerase family.</text>
</comment>